<dbReference type="Pfam" id="PF05930">
    <property type="entry name" value="Phage_AlpA"/>
    <property type="match status" value="1"/>
</dbReference>
<gene>
    <name evidence="1" type="ORF">CEV33_1033</name>
</gene>
<name>A0A256FEU4_9HYPH</name>
<dbReference type="OrthoDB" id="9801242at2"/>
<organism evidence="1 2">
    <name type="scientific">Brucella grignonensis</name>
    <dbReference type="NCBI Taxonomy" id="94627"/>
    <lineage>
        <taxon>Bacteria</taxon>
        <taxon>Pseudomonadati</taxon>
        <taxon>Pseudomonadota</taxon>
        <taxon>Alphaproteobacteria</taxon>
        <taxon>Hyphomicrobiales</taxon>
        <taxon>Brucellaceae</taxon>
        <taxon>Brucella/Ochrobactrum group</taxon>
        <taxon>Brucella</taxon>
    </lineage>
</organism>
<protein>
    <submittedName>
        <fullName evidence="1">Prophage CP4-57 regulatory family protein</fullName>
    </submittedName>
</protein>
<accession>A0A256FEU4</accession>
<dbReference type="AlphaFoldDB" id="A0A256FEU4"/>
<proteinExistence type="predicted"/>
<dbReference type="Proteomes" id="UP000216478">
    <property type="component" value="Unassembled WGS sequence"/>
</dbReference>
<evidence type="ECO:0000313" key="2">
    <source>
        <dbReference type="Proteomes" id="UP000216478"/>
    </source>
</evidence>
<comment type="caution">
    <text evidence="1">The sequence shown here is derived from an EMBL/GenBank/DDBJ whole genome shotgun (WGS) entry which is preliminary data.</text>
</comment>
<sequence length="79" mass="9080">MTDTNSTTDIAPIRFLSVKQVLDRVSISRSMLLKLRNAGDFPRAVPILEKRRGFLEHEVTAWMESRVALRDQEHDDGEI</sequence>
<dbReference type="EMBL" id="NNRL01000158">
    <property type="protein sequence ID" value="OYR13308.1"/>
    <property type="molecule type" value="Genomic_DNA"/>
</dbReference>
<dbReference type="RefSeq" id="WP_094540461.1">
    <property type="nucleotide sequence ID" value="NZ_JBHEER010000021.1"/>
</dbReference>
<dbReference type="InterPro" id="IPR010260">
    <property type="entry name" value="AlpA"/>
</dbReference>
<evidence type="ECO:0000313" key="1">
    <source>
        <dbReference type="EMBL" id="OYR13308.1"/>
    </source>
</evidence>
<reference evidence="1 2" key="1">
    <citation type="submission" date="2017-07" db="EMBL/GenBank/DDBJ databases">
        <title>Phylogenetic study on the rhizospheric bacterium Ochrobactrum sp. A44.</title>
        <authorList>
            <person name="Krzyzanowska D.M."/>
            <person name="Ossowicki A."/>
            <person name="Rajewska M."/>
            <person name="Maciag T."/>
            <person name="Kaczynski Z."/>
            <person name="Czerwicka M."/>
            <person name="Jafra S."/>
        </authorList>
    </citation>
    <scope>NUCLEOTIDE SEQUENCE [LARGE SCALE GENOMIC DNA]</scope>
    <source>
        <strain evidence="1 2">OgA9a</strain>
    </source>
</reference>
<keyword evidence="2" id="KW-1185">Reference proteome</keyword>